<evidence type="ECO:0000259" key="6">
    <source>
        <dbReference type="PROSITE" id="PS51387"/>
    </source>
</evidence>
<comment type="caution">
    <text evidence="7">The sequence shown here is derived from an EMBL/GenBank/DDBJ whole genome shotgun (WGS) entry which is preliminary data.</text>
</comment>
<evidence type="ECO:0000256" key="1">
    <source>
        <dbReference type="ARBA" id="ARBA00001974"/>
    </source>
</evidence>
<dbReference type="Pfam" id="PF01565">
    <property type="entry name" value="FAD_binding_4"/>
    <property type="match status" value="1"/>
</dbReference>
<comment type="cofactor">
    <cofactor evidence="1">
        <name>FAD</name>
        <dbReference type="ChEBI" id="CHEBI:57692"/>
    </cofactor>
</comment>
<evidence type="ECO:0000313" key="7">
    <source>
        <dbReference type="EMBL" id="MCP1168539.1"/>
    </source>
</evidence>
<gene>
    <name evidence="7" type="ORF">NHG85_08390</name>
</gene>
<dbReference type="InterPro" id="IPR016169">
    <property type="entry name" value="FAD-bd_PCMH_sub2"/>
</dbReference>
<keyword evidence="4" id="KW-0274">FAD</keyword>
<dbReference type="PROSITE" id="PS00862">
    <property type="entry name" value="OX2_COVAL_FAD"/>
    <property type="match status" value="1"/>
</dbReference>
<accession>A0A9X2JP90</accession>
<protein>
    <submittedName>
        <fullName evidence="7">FAD-binding oxidoreductase</fullName>
    </submittedName>
</protein>
<dbReference type="PANTHER" id="PTHR42973">
    <property type="entry name" value="BINDING OXIDOREDUCTASE, PUTATIVE (AFU_ORTHOLOGUE AFUA_1G17690)-RELATED"/>
    <property type="match status" value="1"/>
</dbReference>
<dbReference type="PROSITE" id="PS51387">
    <property type="entry name" value="FAD_PCMH"/>
    <property type="match status" value="1"/>
</dbReference>
<dbReference type="InterPro" id="IPR006094">
    <property type="entry name" value="Oxid_FAD_bind_N"/>
</dbReference>
<keyword evidence="8" id="KW-1185">Reference proteome</keyword>
<organism evidence="7 8">
    <name type="scientific">Limimaricola litoreus</name>
    <dbReference type="NCBI Taxonomy" id="2955316"/>
    <lineage>
        <taxon>Bacteria</taxon>
        <taxon>Pseudomonadati</taxon>
        <taxon>Pseudomonadota</taxon>
        <taxon>Alphaproteobacteria</taxon>
        <taxon>Rhodobacterales</taxon>
        <taxon>Paracoccaceae</taxon>
        <taxon>Limimaricola</taxon>
    </lineage>
</organism>
<keyword evidence="3" id="KW-0285">Flavoprotein</keyword>
<feature type="domain" description="FAD-binding PCMH-type" evidence="6">
    <location>
        <begin position="50"/>
        <end position="220"/>
    </location>
</feature>
<dbReference type="AlphaFoldDB" id="A0A9X2JP90"/>
<dbReference type="Gene3D" id="3.30.465.10">
    <property type="match status" value="1"/>
</dbReference>
<dbReference type="InterPro" id="IPR016166">
    <property type="entry name" value="FAD-bd_PCMH"/>
</dbReference>
<dbReference type="Gene3D" id="3.40.462.20">
    <property type="match status" value="1"/>
</dbReference>
<dbReference type="InterPro" id="IPR012951">
    <property type="entry name" value="BBE"/>
</dbReference>
<sequence length="479" mass="51709">MTHSLTALNGGTVSVTDEDLSALRAETRGPLLLPGDEGYEAARTVWNGMIDRRPGLVVQPLGTSDIKAAVEFAARHGLLISMQGGGHQIGGLAVADGALLVDMSRLRHVHVDPEARTARVGAGCLLGDIDRECQRHGLAFPTGINSTTGIAGLTLGGGFGWITRKHGMTVDNLLSAEIVTADGEILTISPDRHPDLFWACTGGGGNFGVVSSFEFRLHPVGPEILSGLLVHPLEAGPELLRKYREISTSAPDELTAWTVMRKAPPLPFIPEDWHGREVMIFAVCYCGNMADGEKAVAELRALGNPIADVIGPHPYIGWQGAFDPLLTPGMRNYWKSQDFLDLTEETIGHLLDAARNLPDDQTEIVLPHLGGVMARVSADATAFPQRSAHFTMNLHTRWEDPAKDEACIAWARALSDKVASQSAGSVYVNFMPEDEAGRINGAYGANMDRLRRVKTQYDPGNLFRVNHNIRPETAARAAE</sequence>
<evidence type="ECO:0000256" key="3">
    <source>
        <dbReference type="ARBA" id="ARBA00022630"/>
    </source>
</evidence>
<name>A0A9X2JP90_9RHOB</name>
<comment type="similarity">
    <text evidence="2">Belongs to the oxygen-dependent FAD-linked oxidoreductase family.</text>
</comment>
<proteinExistence type="inferred from homology"/>
<dbReference type="PANTHER" id="PTHR42973:SF39">
    <property type="entry name" value="FAD-BINDING PCMH-TYPE DOMAIN-CONTAINING PROTEIN"/>
    <property type="match status" value="1"/>
</dbReference>
<evidence type="ECO:0000256" key="2">
    <source>
        <dbReference type="ARBA" id="ARBA00005466"/>
    </source>
</evidence>
<keyword evidence="5" id="KW-0560">Oxidoreductase</keyword>
<dbReference type="EMBL" id="JAMYXC010000126">
    <property type="protein sequence ID" value="MCP1168539.1"/>
    <property type="molecule type" value="Genomic_DNA"/>
</dbReference>
<dbReference type="Gene3D" id="3.30.43.10">
    <property type="entry name" value="Uridine Diphospho-n-acetylenolpyruvylglucosamine Reductase, domain 2"/>
    <property type="match status" value="1"/>
</dbReference>
<dbReference type="GO" id="GO:0071949">
    <property type="term" value="F:FAD binding"/>
    <property type="evidence" value="ECO:0007669"/>
    <property type="project" value="InterPro"/>
</dbReference>
<dbReference type="Proteomes" id="UP001139477">
    <property type="component" value="Unassembled WGS sequence"/>
</dbReference>
<dbReference type="SUPFAM" id="SSF56176">
    <property type="entry name" value="FAD-binding/transporter-associated domain-like"/>
    <property type="match status" value="1"/>
</dbReference>
<dbReference type="GO" id="GO:0016491">
    <property type="term" value="F:oxidoreductase activity"/>
    <property type="evidence" value="ECO:0007669"/>
    <property type="project" value="UniProtKB-KW"/>
</dbReference>
<dbReference type="InterPro" id="IPR006093">
    <property type="entry name" value="Oxy_OxRdtase_FAD_BS"/>
</dbReference>
<evidence type="ECO:0000256" key="5">
    <source>
        <dbReference type="ARBA" id="ARBA00023002"/>
    </source>
</evidence>
<dbReference type="InterPro" id="IPR050416">
    <property type="entry name" value="FAD-linked_Oxidoreductase"/>
</dbReference>
<evidence type="ECO:0000313" key="8">
    <source>
        <dbReference type="Proteomes" id="UP001139477"/>
    </source>
</evidence>
<evidence type="ECO:0000256" key="4">
    <source>
        <dbReference type="ARBA" id="ARBA00022827"/>
    </source>
</evidence>
<reference evidence="7" key="1">
    <citation type="submission" date="2022-06" db="EMBL/GenBank/DDBJ databases">
        <title>Limimaricola sediminis sp. nov., isolated from an intertidal sediment.</title>
        <authorList>
            <person name="Shao X."/>
        </authorList>
    </citation>
    <scope>NUCLEOTIDE SEQUENCE</scope>
    <source>
        <strain evidence="7">ASW11-118</strain>
    </source>
</reference>
<dbReference type="InterPro" id="IPR036318">
    <property type="entry name" value="FAD-bd_PCMH-like_sf"/>
</dbReference>
<dbReference type="InterPro" id="IPR016167">
    <property type="entry name" value="FAD-bd_PCMH_sub1"/>
</dbReference>
<dbReference type="Pfam" id="PF08031">
    <property type="entry name" value="BBE"/>
    <property type="match status" value="1"/>
</dbReference>